<keyword evidence="2" id="KW-0804">Transcription</keyword>
<dbReference type="Gene3D" id="3.40.50.1360">
    <property type="match status" value="1"/>
</dbReference>
<dbReference type="InterPro" id="IPR037171">
    <property type="entry name" value="NagB/RpiA_transferase-like"/>
</dbReference>
<name>V5RIX2_SPIAP</name>
<dbReference type="HOGENOM" id="CLU_060699_1_4_14"/>
<dbReference type="InterPro" id="IPR050313">
    <property type="entry name" value="Carb_Metab_HTH_regulators"/>
</dbReference>
<reference evidence="4 5" key="1">
    <citation type="journal article" date="2014" name="Genome Announc.">
        <title>Complete Genome Sequence of Spiroplasma apis B31T (ATCC 33834), a Bacterium Associated with May Disease of Honeybees (Apis mellifera).</title>
        <authorList>
            <person name="Ku C."/>
            <person name="Lo W.S."/>
            <person name="Chen L.L."/>
            <person name="Kuo C.H."/>
        </authorList>
    </citation>
    <scope>NUCLEOTIDE SEQUENCE [LARGE SCALE GENOMIC DNA]</scope>
    <source>
        <strain evidence="4">B31</strain>
    </source>
</reference>
<dbReference type="AlphaFoldDB" id="V5RIX2"/>
<dbReference type="SMART" id="SM00420">
    <property type="entry name" value="HTH_DEOR"/>
    <property type="match status" value="1"/>
</dbReference>
<evidence type="ECO:0000259" key="3">
    <source>
        <dbReference type="PROSITE" id="PS51000"/>
    </source>
</evidence>
<evidence type="ECO:0000313" key="4">
    <source>
        <dbReference type="EMBL" id="AHB36031.1"/>
    </source>
</evidence>
<dbReference type="SUPFAM" id="SSF100950">
    <property type="entry name" value="NagB/RpiA/CoA transferase-like"/>
    <property type="match status" value="1"/>
</dbReference>
<dbReference type="PANTHER" id="PTHR30363:SF44">
    <property type="entry name" value="AGA OPERON TRANSCRIPTIONAL REPRESSOR-RELATED"/>
    <property type="match status" value="1"/>
</dbReference>
<dbReference type="Pfam" id="PF08220">
    <property type="entry name" value="HTH_DeoR"/>
    <property type="match status" value="1"/>
</dbReference>
<dbReference type="eggNOG" id="COG1349">
    <property type="taxonomic scope" value="Bacteria"/>
</dbReference>
<dbReference type="Proteomes" id="UP000018550">
    <property type="component" value="Chromosome"/>
</dbReference>
<dbReference type="InterPro" id="IPR014036">
    <property type="entry name" value="DeoR-like_C"/>
</dbReference>
<dbReference type="STRING" id="1276258.SAPIS_v1c01850"/>
<organism evidence="4 5">
    <name type="scientific">Spiroplasma apis B31</name>
    <dbReference type="NCBI Taxonomy" id="1276258"/>
    <lineage>
        <taxon>Bacteria</taxon>
        <taxon>Bacillati</taxon>
        <taxon>Mycoplasmatota</taxon>
        <taxon>Mollicutes</taxon>
        <taxon>Entomoplasmatales</taxon>
        <taxon>Spiroplasmataceae</taxon>
        <taxon>Spiroplasma</taxon>
    </lineage>
</organism>
<dbReference type="Pfam" id="PF00455">
    <property type="entry name" value="DeoRC"/>
    <property type="match status" value="1"/>
</dbReference>
<evidence type="ECO:0000256" key="2">
    <source>
        <dbReference type="ARBA" id="ARBA00023163"/>
    </source>
</evidence>
<dbReference type="InterPro" id="IPR001034">
    <property type="entry name" value="DeoR_HTH"/>
</dbReference>
<feature type="domain" description="HTH deoR-type" evidence="3">
    <location>
        <begin position="3"/>
        <end position="58"/>
    </location>
</feature>
<dbReference type="SUPFAM" id="SSF46785">
    <property type="entry name" value="Winged helix' DNA-binding domain"/>
    <property type="match status" value="1"/>
</dbReference>
<evidence type="ECO:0000256" key="1">
    <source>
        <dbReference type="ARBA" id="ARBA00023015"/>
    </source>
</evidence>
<dbReference type="PANTHER" id="PTHR30363">
    <property type="entry name" value="HTH-TYPE TRANSCRIPTIONAL REGULATOR SRLR-RELATED"/>
    <property type="match status" value="1"/>
</dbReference>
<gene>
    <name evidence="4" type="primary">fruR1</name>
    <name evidence="4" type="ORF">SAPIS_v1c01850</name>
</gene>
<proteinExistence type="predicted"/>
<dbReference type="PATRIC" id="fig|1276258.3.peg.179"/>
<protein>
    <submittedName>
        <fullName evidence="4">DeoR family transcriptional regulator</fullName>
    </submittedName>
</protein>
<dbReference type="SMART" id="SM01134">
    <property type="entry name" value="DeoRC"/>
    <property type="match status" value="1"/>
</dbReference>
<dbReference type="EMBL" id="CP006682">
    <property type="protein sequence ID" value="AHB36031.1"/>
    <property type="molecule type" value="Genomic_DNA"/>
</dbReference>
<accession>V5RIX2</accession>
<dbReference type="KEGG" id="sapi:SAPIS_v1c01850"/>
<dbReference type="InterPro" id="IPR036390">
    <property type="entry name" value="WH_DNA-bd_sf"/>
</dbReference>
<dbReference type="OrthoDB" id="9797223at2"/>
<dbReference type="RefSeq" id="WP_023788965.1">
    <property type="nucleotide sequence ID" value="NC_022998.1"/>
</dbReference>
<dbReference type="GO" id="GO:0003700">
    <property type="term" value="F:DNA-binding transcription factor activity"/>
    <property type="evidence" value="ECO:0007669"/>
    <property type="project" value="InterPro"/>
</dbReference>
<keyword evidence="1" id="KW-0805">Transcription regulation</keyword>
<evidence type="ECO:0000313" key="5">
    <source>
        <dbReference type="Proteomes" id="UP000018550"/>
    </source>
</evidence>
<dbReference type="PROSITE" id="PS51000">
    <property type="entry name" value="HTH_DEOR_2"/>
    <property type="match status" value="1"/>
</dbReference>
<sequence length="246" mass="27784">MLKEERWAKILELVDTRGFVKNNELARLTDSTIQTIISDINSLDKENRVIKVYGGAKSIFEHKTNRESFDEEKINLNSFEKDLIAKTAADLVEEKDYIFLDTGTSTKKLIKYLADKDIKIVTNGYSIALELMEQDIEVCLVGGTIIPSTHATAGVLSLKFLENFYFDKAFIGINNVDKEGMYTTNIEEAMIKEKVIKCSKKAFILCDSSKYGKKNSVKVVTQENTTIISEKAPKFDLNNIIIAKTE</sequence>
<keyword evidence="5" id="KW-1185">Reference proteome</keyword>